<evidence type="ECO:0000313" key="2">
    <source>
        <dbReference type="Proteomes" id="UP000828048"/>
    </source>
</evidence>
<organism evidence="1 2">
    <name type="scientific">Vaccinium darrowii</name>
    <dbReference type="NCBI Taxonomy" id="229202"/>
    <lineage>
        <taxon>Eukaryota</taxon>
        <taxon>Viridiplantae</taxon>
        <taxon>Streptophyta</taxon>
        <taxon>Embryophyta</taxon>
        <taxon>Tracheophyta</taxon>
        <taxon>Spermatophyta</taxon>
        <taxon>Magnoliopsida</taxon>
        <taxon>eudicotyledons</taxon>
        <taxon>Gunneridae</taxon>
        <taxon>Pentapetalae</taxon>
        <taxon>asterids</taxon>
        <taxon>Ericales</taxon>
        <taxon>Ericaceae</taxon>
        <taxon>Vaccinioideae</taxon>
        <taxon>Vaccinieae</taxon>
        <taxon>Vaccinium</taxon>
    </lineage>
</organism>
<gene>
    <name evidence="1" type="ORF">Vadar_029611</name>
</gene>
<evidence type="ECO:0000313" key="1">
    <source>
        <dbReference type="EMBL" id="KAH7855847.1"/>
    </source>
</evidence>
<proteinExistence type="predicted"/>
<dbReference type="Proteomes" id="UP000828048">
    <property type="component" value="Chromosome 11"/>
</dbReference>
<name>A0ACB7YQE3_9ERIC</name>
<protein>
    <submittedName>
        <fullName evidence="1">Uncharacterized protein</fullName>
    </submittedName>
</protein>
<keyword evidence="2" id="KW-1185">Reference proteome</keyword>
<accession>A0ACB7YQE3</accession>
<comment type="caution">
    <text evidence="1">The sequence shown here is derived from an EMBL/GenBank/DDBJ whole genome shotgun (WGS) entry which is preliminary data.</text>
</comment>
<sequence>MSGKLPISLKSKAVVHYHSRDDGTDDDAKEESGNDSGLGFSLEKLNLGPRKKLLVLGLGGVLVHRMHQRDRNTSVRSYRRPDGIAGNFQGIWSSAREWNINSGLSTITRGLKDKLLFVWDQKECTDSGFKSLEKKDKPIFLKELKKLWEDRTLPWRRGQYSSSNTLLIDDDPYKALLNPPNTAIFPESYKVDIENDTVLGSNGELRVFLDGLADAADVPSYVKEHRVGKPAITESDSNWDYYSKIIRRFR</sequence>
<dbReference type="EMBL" id="CM037161">
    <property type="protein sequence ID" value="KAH7855847.1"/>
    <property type="molecule type" value="Genomic_DNA"/>
</dbReference>
<reference evidence="1 2" key="1">
    <citation type="journal article" date="2021" name="Hortic Res">
        <title>High-quality reference genome and annotation aids understanding of berry development for evergreen blueberry (Vaccinium darrowii).</title>
        <authorList>
            <person name="Yu J."/>
            <person name="Hulse-Kemp A.M."/>
            <person name="Babiker E."/>
            <person name="Staton M."/>
        </authorList>
    </citation>
    <scope>NUCLEOTIDE SEQUENCE [LARGE SCALE GENOMIC DNA]</scope>
    <source>
        <strain evidence="2">cv. NJ 8807/NJ 8810</strain>
        <tissue evidence="1">Young leaf</tissue>
    </source>
</reference>